<evidence type="ECO:0000313" key="3">
    <source>
        <dbReference type="EMBL" id="MBY0098673.1"/>
    </source>
</evidence>
<organism evidence="3 4">
    <name type="scientific">Mesobacillus maritimus</name>
    <dbReference type="NCBI Taxonomy" id="1643336"/>
    <lineage>
        <taxon>Bacteria</taxon>
        <taxon>Bacillati</taxon>
        <taxon>Bacillota</taxon>
        <taxon>Bacilli</taxon>
        <taxon>Bacillales</taxon>
        <taxon>Bacillaceae</taxon>
        <taxon>Mesobacillus</taxon>
    </lineage>
</organism>
<proteinExistence type="predicted"/>
<keyword evidence="4" id="KW-1185">Reference proteome</keyword>
<evidence type="ECO:0000256" key="2">
    <source>
        <dbReference type="SAM" id="MobiDB-lite"/>
    </source>
</evidence>
<evidence type="ECO:0000313" key="4">
    <source>
        <dbReference type="Proteomes" id="UP000769780"/>
    </source>
</evidence>
<sequence>MIKYDNGTNPLQAMIDGYEERGKSQPFTEPASDSLEVLRKQYEKNPDVLSPIQLLTIGMADLNNKYVENKRKAVEEAPPARKEEMISTNSKEFQELERQLKEANEQLNQVMSEREGGGSE</sequence>
<accession>A0ABS7K8U0</accession>
<feature type="region of interest" description="Disordered" evidence="2">
    <location>
        <begin position="1"/>
        <end position="31"/>
    </location>
</feature>
<evidence type="ECO:0008006" key="5">
    <source>
        <dbReference type="Google" id="ProtNLM"/>
    </source>
</evidence>
<name>A0ABS7K8U0_9BACI</name>
<feature type="coiled-coil region" evidence="1">
    <location>
        <begin position="86"/>
        <end position="113"/>
    </location>
</feature>
<dbReference type="RefSeq" id="WP_221874898.1">
    <property type="nucleotide sequence ID" value="NZ_JACWFH010000026.1"/>
</dbReference>
<evidence type="ECO:0000256" key="1">
    <source>
        <dbReference type="SAM" id="Coils"/>
    </source>
</evidence>
<comment type="caution">
    <text evidence="3">The sequence shown here is derived from an EMBL/GenBank/DDBJ whole genome shotgun (WGS) entry which is preliminary data.</text>
</comment>
<reference evidence="3 4" key="1">
    <citation type="submission" date="2020-07" db="EMBL/GenBank/DDBJ databases">
        <title>Fungal Genomes of the International Space Station.</title>
        <authorList>
            <person name="Seuylemezian A."/>
            <person name="Singh N.K."/>
            <person name="Wood J."/>
            <person name="Venkateswaran K."/>
        </authorList>
    </citation>
    <scope>NUCLEOTIDE SEQUENCE [LARGE SCALE GENOMIC DNA]</scope>
    <source>
        <strain evidence="3 4">PL-B2</strain>
    </source>
</reference>
<protein>
    <recommendedName>
        <fullName evidence="5">Transposase</fullName>
    </recommendedName>
</protein>
<feature type="compositionally biased region" description="Polar residues" evidence="2">
    <location>
        <begin position="1"/>
        <end position="11"/>
    </location>
</feature>
<dbReference type="Proteomes" id="UP000769780">
    <property type="component" value="Unassembled WGS sequence"/>
</dbReference>
<keyword evidence="1" id="KW-0175">Coiled coil</keyword>
<dbReference type="EMBL" id="JACWFH010000026">
    <property type="protein sequence ID" value="MBY0098673.1"/>
    <property type="molecule type" value="Genomic_DNA"/>
</dbReference>
<gene>
    <name evidence="3" type="ORF">H0185_18065</name>
</gene>